<dbReference type="RefSeq" id="WP_062537223.1">
    <property type="nucleotide sequence ID" value="NZ_DF970222.1"/>
</dbReference>
<evidence type="ECO:0000313" key="5">
    <source>
        <dbReference type="EMBL" id="GAP66630.1"/>
    </source>
</evidence>
<evidence type="ECO:0000259" key="4">
    <source>
        <dbReference type="Pfam" id="PF00535"/>
    </source>
</evidence>
<evidence type="ECO:0000256" key="1">
    <source>
        <dbReference type="ARBA" id="ARBA00006739"/>
    </source>
</evidence>
<dbReference type="InterPro" id="IPR029044">
    <property type="entry name" value="Nucleotide-diphossugar_trans"/>
</dbReference>
<comment type="similarity">
    <text evidence="1">Belongs to the glycosyltransferase 2 family.</text>
</comment>
<gene>
    <name evidence="5" type="ORF">MBSD_n1941</name>
</gene>
<evidence type="ECO:0000313" key="6">
    <source>
        <dbReference type="Proteomes" id="UP000253740"/>
    </source>
</evidence>
<dbReference type="PANTHER" id="PTHR43179">
    <property type="entry name" value="RHAMNOSYLTRANSFERASE WBBL"/>
    <property type="match status" value="1"/>
</dbReference>
<dbReference type="OrthoDB" id="9771846at2"/>
<name>A0A0K8QP27_9GAMM</name>
<proteinExistence type="inferred from homology"/>
<dbReference type="PANTHER" id="PTHR43179:SF12">
    <property type="entry name" value="GALACTOFURANOSYLTRANSFERASE GLFT2"/>
    <property type="match status" value="1"/>
</dbReference>
<accession>A0A0K8QP27</accession>
<dbReference type="CDD" id="cd02526">
    <property type="entry name" value="GT2_RfbF_like"/>
    <property type="match status" value="1"/>
</dbReference>
<dbReference type="Proteomes" id="UP000253740">
    <property type="component" value="Unassembled WGS sequence"/>
</dbReference>
<evidence type="ECO:0000256" key="2">
    <source>
        <dbReference type="ARBA" id="ARBA00022676"/>
    </source>
</evidence>
<sequence>MSGTKAEDSAQAPTPSRGVGAVIVTYRPDVAALAALIERVRPQVAHLAIVDNASRDAALDALLTRHADDAGIEVLRRQDNLGLAAALNLGIERVRAARCDAVLLLDQDSLPAPDMVTQLAAALVSLRASRRAAAVGPAYRDARTGVAAPFVRIGFPLNRKLHADDAAAVEADFLITSGCLIALDALEAIGPMDARLFIDNVDMEWSFRARARGWRLYGIGAAAMEHRLGDAHRRLPLLGAVAVHGPVRLYYMMRNRVFLYRLPHTPRVWVAQDLPRLCLKLAIFGLLLAPRRANLRAMLRGLADGLRGRLGPYPHT</sequence>
<dbReference type="InterPro" id="IPR001173">
    <property type="entry name" value="Glyco_trans_2-like"/>
</dbReference>
<feature type="domain" description="Glycosyltransferase 2-like" evidence="4">
    <location>
        <begin position="22"/>
        <end position="125"/>
    </location>
</feature>
<dbReference type="Gene3D" id="3.90.550.10">
    <property type="entry name" value="Spore Coat Polysaccharide Biosynthesis Protein SpsA, Chain A"/>
    <property type="match status" value="1"/>
</dbReference>
<dbReference type="AlphaFoldDB" id="A0A0K8QP27"/>
<reference evidence="5" key="1">
    <citation type="submission" date="2015-08" db="EMBL/GenBank/DDBJ databases">
        <title>Complete DNA Sequence of Pseudomonas syringae pv. actinidiae, the Causal Agent of Kiwifruit Canker Disease.</title>
        <authorList>
            <person name="Rikkerink E.H.A."/>
            <person name="Fineran P.C."/>
        </authorList>
    </citation>
    <scope>NUCLEOTIDE SEQUENCE</scope>
    <source>
        <strain evidence="5">SkMP5</strain>
    </source>
</reference>
<keyword evidence="2" id="KW-0328">Glycosyltransferase</keyword>
<dbReference type="SUPFAM" id="SSF53448">
    <property type="entry name" value="Nucleotide-diphospho-sugar transferases"/>
    <property type="match status" value="1"/>
</dbReference>
<dbReference type="Pfam" id="PF00535">
    <property type="entry name" value="Glycos_transf_2"/>
    <property type="match status" value="1"/>
</dbReference>
<dbReference type="EMBL" id="DF970222">
    <property type="protein sequence ID" value="GAP66630.1"/>
    <property type="molecule type" value="Genomic_DNA"/>
</dbReference>
<evidence type="ECO:0000256" key="3">
    <source>
        <dbReference type="ARBA" id="ARBA00022679"/>
    </source>
</evidence>
<organism evidence="5">
    <name type="scientific">Mizugakiibacter sediminis</name>
    <dbReference type="NCBI Taxonomy" id="1475481"/>
    <lineage>
        <taxon>Bacteria</taxon>
        <taxon>Pseudomonadati</taxon>
        <taxon>Pseudomonadota</taxon>
        <taxon>Gammaproteobacteria</taxon>
        <taxon>Lysobacterales</taxon>
        <taxon>Rhodanobacteraceae</taxon>
        <taxon>Mizugakiibacter</taxon>
    </lineage>
</organism>
<keyword evidence="3 5" id="KW-0808">Transferase</keyword>
<keyword evidence="6" id="KW-1185">Reference proteome</keyword>
<protein>
    <submittedName>
        <fullName evidence="5">Glycosyl transferase family 2</fullName>
    </submittedName>
</protein>
<dbReference type="GO" id="GO:0016757">
    <property type="term" value="F:glycosyltransferase activity"/>
    <property type="evidence" value="ECO:0007669"/>
    <property type="project" value="UniProtKB-KW"/>
</dbReference>
<dbReference type="STRING" id="1475481.GCA_000953855_01983"/>